<accession>A0A2T3W677</accession>
<reference evidence="2 3" key="1">
    <citation type="submission" date="2018-03" db="EMBL/GenBank/DDBJ databases">
        <title>Draft genome of Deinococcus sp. OD32.</title>
        <authorList>
            <person name="Wang X.-P."/>
            <person name="Du Z.-J."/>
        </authorList>
    </citation>
    <scope>NUCLEOTIDE SEQUENCE [LARGE SCALE GENOMIC DNA]</scope>
    <source>
        <strain evidence="2 3">OD32</strain>
    </source>
</reference>
<gene>
    <name evidence="2" type="ORF">C8263_12535</name>
</gene>
<sequence length="269" mass="30657">MARDASTAVLFRRGPSRWTRLYLWDTRTDHITPGSWFHGRLYEWLSDLSPDGRHLLYMAHNESRRRVQAAAQRFPGREMWTWTALCRPPQVRALGLWDASDGTSGGGVFTSNHALHLNHPGLEPEALQEPVGFTVRGTQGREQVDVFLTTLNRTGWRLKAWPERWRGMGEAHPIIFQKRALELQLICSSTFKRSVRYLWHGAGPIPLLESATWAEYDQQRRLVLAAQGCLYELRGTALHLLMDFNPDQPPRKPRTVPAAEAPSSASDQV</sequence>
<proteinExistence type="predicted"/>
<evidence type="ECO:0000256" key="1">
    <source>
        <dbReference type="SAM" id="MobiDB-lite"/>
    </source>
</evidence>
<dbReference type="Proteomes" id="UP000240317">
    <property type="component" value="Unassembled WGS sequence"/>
</dbReference>
<feature type="region of interest" description="Disordered" evidence="1">
    <location>
        <begin position="244"/>
        <end position="269"/>
    </location>
</feature>
<keyword evidence="3" id="KW-1185">Reference proteome</keyword>
<evidence type="ECO:0000313" key="3">
    <source>
        <dbReference type="Proteomes" id="UP000240317"/>
    </source>
</evidence>
<evidence type="ECO:0000313" key="2">
    <source>
        <dbReference type="EMBL" id="PTA67395.1"/>
    </source>
</evidence>
<comment type="caution">
    <text evidence="2">The sequence shown here is derived from an EMBL/GenBank/DDBJ whole genome shotgun (WGS) entry which is preliminary data.</text>
</comment>
<organism evidence="2 3">
    <name type="scientific">Deinococcus arcticus</name>
    <dbReference type="NCBI Taxonomy" id="2136176"/>
    <lineage>
        <taxon>Bacteria</taxon>
        <taxon>Thermotogati</taxon>
        <taxon>Deinococcota</taxon>
        <taxon>Deinococci</taxon>
        <taxon>Deinococcales</taxon>
        <taxon>Deinococcaceae</taxon>
        <taxon>Deinococcus</taxon>
    </lineage>
</organism>
<name>A0A2T3W677_9DEIO</name>
<protein>
    <submittedName>
        <fullName evidence="2">Uncharacterized protein</fullName>
    </submittedName>
</protein>
<dbReference type="AlphaFoldDB" id="A0A2T3W677"/>
<dbReference type="EMBL" id="PYSV01000012">
    <property type="protein sequence ID" value="PTA67395.1"/>
    <property type="molecule type" value="Genomic_DNA"/>
</dbReference>